<evidence type="ECO:0000256" key="1">
    <source>
        <dbReference type="ARBA" id="ARBA00022679"/>
    </source>
</evidence>
<dbReference type="GO" id="GO:0008080">
    <property type="term" value="F:N-acetyltransferase activity"/>
    <property type="evidence" value="ECO:0007669"/>
    <property type="project" value="TreeGrafter"/>
</dbReference>
<dbReference type="PROSITE" id="PS51186">
    <property type="entry name" value="GNAT"/>
    <property type="match status" value="1"/>
</dbReference>
<dbReference type="Proteomes" id="UP000266841">
    <property type="component" value="Unassembled WGS sequence"/>
</dbReference>
<keyword evidence="6" id="KW-1185">Reference proteome</keyword>
<dbReference type="GO" id="GO:0007064">
    <property type="term" value="P:mitotic sister chromatid cohesion"/>
    <property type="evidence" value="ECO:0007669"/>
    <property type="project" value="TreeGrafter"/>
</dbReference>
<dbReference type="OMA" id="ECSHQEF"/>
<feature type="region of interest" description="Disordered" evidence="3">
    <location>
        <begin position="119"/>
        <end position="160"/>
    </location>
</feature>
<dbReference type="InterPro" id="IPR000182">
    <property type="entry name" value="GNAT_dom"/>
</dbReference>
<evidence type="ECO:0000256" key="2">
    <source>
        <dbReference type="ARBA" id="ARBA00023315"/>
    </source>
</evidence>
<dbReference type="CDD" id="cd04301">
    <property type="entry name" value="NAT_SF"/>
    <property type="match status" value="1"/>
</dbReference>
<dbReference type="InterPro" id="IPR016181">
    <property type="entry name" value="Acyl_CoA_acyltransferase"/>
</dbReference>
<dbReference type="PANTHER" id="PTHR42919:SF8">
    <property type="entry name" value="N-ALPHA-ACETYLTRANSFERASE 50"/>
    <property type="match status" value="1"/>
</dbReference>
<dbReference type="eggNOG" id="ENOG502SFXA">
    <property type="taxonomic scope" value="Eukaryota"/>
</dbReference>
<dbReference type="Gene3D" id="3.40.630.30">
    <property type="match status" value="1"/>
</dbReference>
<evidence type="ECO:0000313" key="6">
    <source>
        <dbReference type="Proteomes" id="UP000266841"/>
    </source>
</evidence>
<dbReference type="EMBL" id="AGNL01002955">
    <property type="protein sequence ID" value="EJK75393.1"/>
    <property type="molecule type" value="Genomic_DNA"/>
</dbReference>
<feature type="compositionally biased region" description="Basic residues" evidence="3">
    <location>
        <begin position="183"/>
        <end position="199"/>
    </location>
</feature>
<evidence type="ECO:0000259" key="4">
    <source>
        <dbReference type="PROSITE" id="PS51186"/>
    </source>
</evidence>
<accession>K0T9G7</accession>
<dbReference type="OrthoDB" id="47374at2759"/>
<evidence type="ECO:0000256" key="3">
    <source>
        <dbReference type="SAM" id="MobiDB-lite"/>
    </source>
</evidence>
<feature type="compositionally biased region" description="Low complexity" evidence="3">
    <location>
        <begin position="200"/>
        <end position="214"/>
    </location>
</feature>
<comment type="caution">
    <text evidence="5">The sequence shown here is derived from an EMBL/GenBank/DDBJ whole genome shotgun (WGS) entry which is preliminary data.</text>
</comment>
<organism evidence="5 6">
    <name type="scientific">Thalassiosira oceanica</name>
    <name type="common">Marine diatom</name>
    <dbReference type="NCBI Taxonomy" id="159749"/>
    <lineage>
        <taxon>Eukaryota</taxon>
        <taxon>Sar</taxon>
        <taxon>Stramenopiles</taxon>
        <taxon>Ochrophyta</taxon>
        <taxon>Bacillariophyta</taxon>
        <taxon>Coscinodiscophyceae</taxon>
        <taxon>Thalassiosirophycidae</taxon>
        <taxon>Thalassiosirales</taxon>
        <taxon>Thalassiosiraceae</taxon>
        <taxon>Thalassiosira</taxon>
    </lineage>
</organism>
<dbReference type="GO" id="GO:0031415">
    <property type="term" value="C:NatA complex"/>
    <property type="evidence" value="ECO:0007669"/>
    <property type="project" value="TreeGrafter"/>
</dbReference>
<feature type="region of interest" description="Disordered" evidence="3">
    <location>
        <begin position="180"/>
        <end position="214"/>
    </location>
</feature>
<feature type="domain" description="N-acetyltransferase" evidence="4">
    <location>
        <begin position="359"/>
        <end position="572"/>
    </location>
</feature>
<protein>
    <recommendedName>
        <fullName evidence="4">N-acetyltransferase domain-containing protein</fullName>
    </recommendedName>
</protein>
<proteinExistence type="predicted"/>
<dbReference type="Pfam" id="PF00583">
    <property type="entry name" value="Acetyltransf_1"/>
    <property type="match status" value="1"/>
</dbReference>
<keyword evidence="2" id="KW-0012">Acyltransferase</keyword>
<name>K0T9G7_THAOC</name>
<sequence>MMSISLVSSTITTIVLIEYLCASALALARSAPLYYYGNGYTNQRHPLGWCDFPAPIDEVEDEAPFVADGIPGQLRPLANDDRPSLTVMAGPGVSIYAVSGNVVVEQDLLERTPAILRGENKNHDAIDEAPAEDSEEFATHDEGCEEEEEKEKENRDDCPNSQIQSALAKSSLLHRAGLAGNSRARKSGRSSRAKQHVTKRTTSGRSSRGASLQRVVGAVRTAASAAAATKETKSDGDGTLKSSIQSSIHKILDEQDGHIQQQSIQSIVPPGSTSIGLLGEPVLEKLPQIPPEPGKVLLRRDGAGLNPEMFIRSSIPHSSDDTHIANLRLSVFSGFDIDQQDLFRSRSLESINSRRRRGSVILVAEIENKEPVRNVEQQRYISSAHDFGYHGVLVAPDRGTKLVSASTGRAGVENEIQNELERQSTSGSLSIIGTAECSHQEFVGTILGRTRRKGSLMYVTEVAVQTDRRRSGTGKMLLRGVDRIARTRNVETVFLHVDVNNQGEHAGLPLKKTIPSQSIPTCLTAAHAMYEGAGYTIMDRTDPIYAQFTASLNLHDGATHGRRHYLMAKDTTTTTTTTTEWC</sequence>
<dbReference type="PANTHER" id="PTHR42919">
    <property type="entry name" value="N-ALPHA-ACETYLTRANSFERASE"/>
    <property type="match status" value="1"/>
</dbReference>
<dbReference type="SUPFAM" id="SSF55729">
    <property type="entry name" value="Acyl-CoA N-acyltransferases (Nat)"/>
    <property type="match status" value="1"/>
</dbReference>
<keyword evidence="1" id="KW-0808">Transferase</keyword>
<dbReference type="InterPro" id="IPR051556">
    <property type="entry name" value="N-term/lysine_N-AcTrnsfr"/>
</dbReference>
<evidence type="ECO:0000313" key="5">
    <source>
        <dbReference type="EMBL" id="EJK75393.1"/>
    </source>
</evidence>
<dbReference type="AlphaFoldDB" id="K0T9G7"/>
<reference evidence="5 6" key="1">
    <citation type="journal article" date="2012" name="Genome Biol.">
        <title>Genome and low-iron response of an oceanic diatom adapted to chronic iron limitation.</title>
        <authorList>
            <person name="Lommer M."/>
            <person name="Specht M."/>
            <person name="Roy A.S."/>
            <person name="Kraemer L."/>
            <person name="Andreson R."/>
            <person name="Gutowska M.A."/>
            <person name="Wolf J."/>
            <person name="Bergner S.V."/>
            <person name="Schilhabel M.B."/>
            <person name="Klostermeier U.C."/>
            <person name="Beiko R.G."/>
            <person name="Rosenstiel P."/>
            <person name="Hippler M."/>
            <person name="Laroche J."/>
        </authorList>
    </citation>
    <scope>NUCLEOTIDE SEQUENCE [LARGE SCALE GENOMIC DNA]</scope>
    <source>
        <strain evidence="5 6">CCMP1005</strain>
    </source>
</reference>
<feature type="compositionally biased region" description="Acidic residues" evidence="3">
    <location>
        <begin position="127"/>
        <end position="136"/>
    </location>
</feature>
<gene>
    <name evidence="5" type="ORF">THAOC_02882</name>
</gene>